<protein>
    <submittedName>
        <fullName evidence="2">Methyltransferase domain-containing protein</fullName>
    </submittedName>
</protein>
<name>A0A1H3Q6G3_9BACI</name>
<gene>
    <name evidence="2" type="ORF">SAMN05421736_10631</name>
</gene>
<dbReference type="SUPFAM" id="SSF53335">
    <property type="entry name" value="S-adenosyl-L-methionine-dependent methyltransferases"/>
    <property type="match status" value="1"/>
</dbReference>
<proteinExistence type="predicted"/>
<dbReference type="GO" id="GO:0008757">
    <property type="term" value="F:S-adenosylmethionine-dependent methyltransferase activity"/>
    <property type="evidence" value="ECO:0007669"/>
    <property type="project" value="InterPro"/>
</dbReference>
<dbReference type="Proteomes" id="UP000198935">
    <property type="component" value="Unassembled WGS sequence"/>
</dbReference>
<dbReference type="InterPro" id="IPR029063">
    <property type="entry name" value="SAM-dependent_MTases_sf"/>
</dbReference>
<evidence type="ECO:0000313" key="2">
    <source>
        <dbReference type="EMBL" id="SDZ08850.1"/>
    </source>
</evidence>
<sequence>MLTLKEEDYEKMPGHWVLASVGKTVLRPGGIELTKQMVANLQITANDHVVEFAPGLGITARLALSRTPRSYIGIEQDPEAAKRVSAYLDGVRQTCVVASAENTGLKDESATVVYGEAMLTMHSEKIKNTIVSEAHRILKPGGKYAIHEMNLLPDQISVESKAQIQKELSTVIRVNARPLTITEWQQLLEHNGFAVLKTGTAPMHLLNVRRLINDEGLKGSMKMALNMIRKPKARTRVLRMKSTFKKYEDFLGAVSIIAQKK</sequence>
<reference evidence="3" key="1">
    <citation type="submission" date="2016-10" db="EMBL/GenBank/DDBJ databases">
        <authorList>
            <person name="Varghese N."/>
            <person name="Submissions S."/>
        </authorList>
    </citation>
    <scope>NUCLEOTIDE SEQUENCE [LARGE SCALE GENOMIC DNA]</scope>
    <source>
        <strain evidence="3">SP</strain>
    </source>
</reference>
<dbReference type="GO" id="GO:0032259">
    <property type="term" value="P:methylation"/>
    <property type="evidence" value="ECO:0007669"/>
    <property type="project" value="UniProtKB-KW"/>
</dbReference>
<keyword evidence="2" id="KW-0489">Methyltransferase</keyword>
<dbReference type="EMBL" id="FNPI01000006">
    <property type="protein sequence ID" value="SDZ08850.1"/>
    <property type="molecule type" value="Genomic_DNA"/>
</dbReference>
<dbReference type="CDD" id="cd02440">
    <property type="entry name" value="AdoMet_MTases"/>
    <property type="match status" value="1"/>
</dbReference>
<keyword evidence="3" id="KW-1185">Reference proteome</keyword>
<dbReference type="InterPro" id="IPR013216">
    <property type="entry name" value="Methyltransf_11"/>
</dbReference>
<dbReference type="OrthoDB" id="43862at2"/>
<keyword evidence="2" id="KW-0808">Transferase</keyword>
<feature type="domain" description="Methyltransferase type 11" evidence="1">
    <location>
        <begin position="51"/>
        <end position="146"/>
    </location>
</feature>
<organism evidence="2 3">
    <name type="scientific">Evansella caseinilytica</name>
    <dbReference type="NCBI Taxonomy" id="1503961"/>
    <lineage>
        <taxon>Bacteria</taxon>
        <taxon>Bacillati</taxon>
        <taxon>Bacillota</taxon>
        <taxon>Bacilli</taxon>
        <taxon>Bacillales</taxon>
        <taxon>Bacillaceae</taxon>
        <taxon>Evansella</taxon>
    </lineage>
</organism>
<accession>A0A1H3Q6G3</accession>
<dbReference type="STRING" id="1503961.SAMN05421736_10631"/>
<dbReference type="Pfam" id="PF08241">
    <property type="entry name" value="Methyltransf_11"/>
    <property type="match status" value="1"/>
</dbReference>
<evidence type="ECO:0000313" key="3">
    <source>
        <dbReference type="Proteomes" id="UP000198935"/>
    </source>
</evidence>
<dbReference type="Gene3D" id="3.40.50.150">
    <property type="entry name" value="Vaccinia Virus protein VP39"/>
    <property type="match status" value="1"/>
</dbReference>
<evidence type="ECO:0000259" key="1">
    <source>
        <dbReference type="Pfam" id="PF08241"/>
    </source>
</evidence>
<dbReference type="AlphaFoldDB" id="A0A1H3Q6G3"/>